<evidence type="ECO:0000259" key="8">
    <source>
        <dbReference type="Pfam" id="PF00576"/>
    </source>
</evidence>
<dbReference type="SUPFAM" id="SSF49472">
    <property type="entry name" value="Transthyretin (synonym: prealbumin)"/>
    <property type="match status" value="1"/>
</dbReference>
<evidence type="ECO:0000313" key="10">
    <source>
        <dbReference type="Proteomes" id="UP001524642"/>
    </source>
</evidence>
<comment type="function">
    <text evidence="2">Catalyzes the hydrolysis of 5-hydroxyisourate (HIU) to 2-oxo-4-hydroxy-4-carboxy-5-ureidoimidazoline (OHCU).</text>
</comment>
<dbReference type="Proteomes" id="UP001524642">
    <property type="component" value="Unassembled WGS sequence"/>
</dbReference>
<dbReference type="NCBIfam" id="TIGR02962">
    <property type="entry name" value="hdxy_isourate"/>
    <property type="match status" value="1"/>
</dbReference>
<proteinExistence type="inferred from homology"/>
<evidence type="ECO:0000256" key="1">
    <source>
        <dbReference type="ARBA" id="ARBA00001043"/>
    </source>
</evidence>
<dbReference type="PRINTS" id="PR00189">
    <property type="entry name" value="TRNSTHYRETIN"/>
</dbReference>
<dbReference type="InterPro" id="IPR036817">
    <property type="entry name" value="Transthyretin/HIU_hydrolase_sf"/>
</dbReference>
<dbReference type="InterPro" id="IPR023418">
    <property type="entry name" value="Thyroxine_BS"/>
</dbReference>
<dbReference type="RefSeq" id="WP_257714364.1">
    <property type="nucleotide sequence ID" value="NZ_JANJOU010000001.1"/>
</dbReference>
<dbReference type="InterPro" id="IPR014306">
    <property type="entry name" value="Hydroxyisourate_hydrolase"/>
</dbReference>
<dbReference type="Gene3D" id="2.60.40.180">
    <property type="entry name" value="Transthyretin/hydroxyisourate hydrolase domain"/>
    <property type="match status" value="1"/>
</dbReference>
<dbReference type="PANTHER" id="PTHR10395:SF7">
    <property type="entry name" value="5-HYDROXYISOURATE HYDROLASE"/>
    <property type="match status" value="1"/>
</dbReference>
<dbReference type="InterPro" id="IPR023416">
    <property type="entry name" value="Transthyretin/HIU_hydrolase_d"/>
</dbReference>
<keyword evidence="6 7" id="KW-0378">Hydrolase</keyword>
<feature type="domain" description="Transthyretin/hydroxyisourate hydrolase" evidence="8">
    <location>
        <begin position="6"/>
        <end position="114"/>
    </location>
</feature>
<keyword evidence="5 7" id="KW-0659">Purine metabolism</keyword>
<dbReference type="PROSITE" id="PS00768">
    <property type="entry name" value="TRANSTHYRETIN_1"/>
    <property type="match status" value="1"/>
</dbReference>
<dbReference type="CDD" id="cd05822">
    <property type="entry name" value="TLP_HIUase"/>
    <property type="match status" value="1"/>
</dbReference>
<dbReference type="GO" id="GO:0033971">
    <property type="term" value="F:hydroxyisourate hydrolase activity"/>
    <property type="evidence" value="ECO:0007669"/>
    <property type="project" value="UniProtKB-EC"/>
</dbReference>
<dbReference type="PANTHER" id="PTHR10395">
    <property type="entry name" value="URICASE AND TRANSTHYRETIN-RELATED"/>
    <property type="match status" value="1"/>
</dbReference>
<reference evidence="9 10" key="1">
    <citation type="submission" date="2022-06" db="EMBL/GenBank/DDBJ databases">
        <title>Roseomonas CN29.</title>
        <authorList>
            <person name="Cheng Y."/>
            <person name="He X."/>
        </authorList>
    </citation>
    <scope>NUCLEOTIDE SEQUENCE [LARGE SCALE GENOMIC DNA]</scope>
    <source>
        <strain evidence="9 10">CN29</strain>
    </source>
</reference>
<evidence type="ECO:0000256" key="6">
    <source>
        <dbReference type="ARBA" id="ARBA00022801"/>
    </source>
</evidence>
<evidence type="ECO:0000313" key="9">
    <source>
        <dbReference type="EMBL" id="MCR0980690.1"/>
    </source>
</evidence>
<dbReference type="InterPro" id="IPR000895">
    <property type="entry name" value="Transthyretin/HIU_hydrolase"/>
</dbReference>
<evidence type="ECO:0000256" key="3">
    <source>
        <dbReference type="ARBA" id="ARBA00009850"/>
    </source>
</evidence>
<organism evidence="9 10">
    <name type="scientific">Roseomonas populi</name>
    <dbReference type="NCBI Taxonomy" id="3121582"/>
    <lineage>
        <taxon>Bacteria</taxon>
        <taxon>Pseudomonadati</taxon>
        <taxon>Pseudomonadota</taxon>
        <taxon>Alphaproteobacteria</taxon>
        <taxon>Acetobacterales</taxon>
        <taxon>Roseomonadaceae</taxon>
        <taxon>Roseomonas</taxon>
    </lineage>
</organism>
<comment type="similarity">
    <text evidence="3 7">Belongs to the transthyretin family. 5-hydroxyisourate hydrolase subfamily.</text>
</comment>
<dbReference type="EC" id="3.5.2.17" evidence="7"/>
<dbReference type="Pfam" id="PF00576">
    <property type="entry name" value="Transthyretin"/>
    <property type="match status" value="1"/>
</dbReference>
<sequence>MKPSALSTHVLDTANGIPAAGMAIELWRMEPEPARLSRTITNADGRTDSPLLTPETFAPGRYELRFEVGAYFAARGGDPGYLGTVTINVGLREAQGHYHVPLLCSPWSYSTYRGS</sequence>
<dbReference type="EMBL" id="JANJOU010000001">
    <property type="protein sequence ID" value="MCR0980690.1"/>
    <property type="molecule type" value="Genomic_DNA"/>
</dbReference>
<protein>
    <recommendedName>
        <fullName evidence="7">5-hydroxyisourate hydrolase</fullName>
        <shortName evidence="7">HIU hydrolase</shortName>
        <shortName evidence="7">HIUHase</shortName>
        <ecNumber evidence="7">3.5.2.17</ecNumber>
    </recommendedName>
</protein>
<evidence type="ECO:0000256" key="5">
    <source>
        <dbReference type="ARBA" id="ARBA00022631"/>
    </source>
</evidence>
<keyword evidence="10" id="KW-1185">Reference proteome</keyword>
<gene>
    <name evidence="9" type="primary">uraH</name>
    <name evidence="9" type="ORF">NRP21_01345</name>
</gene>
<comment type="catalytic activity">
    <reaction evidence="1 7">
        <text>5-hydroxyisourate + H2O = 5-hydroxy-2-oxo-4-ureido-2,5-dihydro-1H-imidazole-5-carboxylate + H(+)</text>
        <dbReference type="Rhea" id="RHEA:23736"/>
        <dbReference type="ChEBI" id="CHEBI:15377"/>
        <dbReference type="ChEBI" id="CHEBI:15378"/>
        <dbReference type="ChEBI" id="CHEBI:18072"/>
        <dbReference type="ChEBI" id="CHEBI:58639"/>
        <dbReference type="EC" id="3.5.2.17"/>
    </reaction>
</comment>
<comment type="caution">
    <text evidence="9">The sequence shown here is derived from an EMBL/GenBank/DDBJ whole genome shotgun (WGS) entry which is preliminary data.</text>
</comment>
<evidence type="ECO:0000256" key="2">
    <source>
        <dbReference type="ARBA" id="ARBA00002704"/>
    </source>
</evidence>
<evidence type="ECO:0000256" key="7">
    <source>
        <dbReference type="RuleBase" id="RU361270"/>
    </source>
</evidence>
<comment type="subunit">
    <text evidence="4 7">Homotetramer.</text>
</comment>
<evidence type="ECO:0000256" key="4">
    <source>
        <dbReference type="ARBA" id="ARBA00011881"/>
    </source>
</evidence>
<name>A0ABT1WXX8_9PROT</name>
<accession>A0ABT1WXX8</accession>